<feature type="domain" description="SCP" evidence="3">
    <location>
        <begin position="128"/>
        <end position="284"/>
    </location>
</feature>
<dbReference type="AlphaFoldDB" id="A0ABD2IHF8"/>
<dbReference type="InterPro" id="IPR014044">
    <property type="entry name" value="CAP_dom"/>
</dbReference>
<feature type="signal peptide" evidence="2">
    <location>
        <begin position="1"/>
        <end position="18"/>
    </location>
</feature>
<name>A0ABD2IHF8_9BILA</name>
<reference evidence="4 5" key="1">
    <citation type="submission" date="2024-10" db="EMBL/GenBank/DDBJ databases">
        <authorList>
            <person name="Kim D."/>
        </authorList>
    </citation>
    <scope>NUCLEOTIDE SEQUENCE [LARGE SCALE GENOMIC DNA]</scope>
    <source>
        <strain evidence="4">BH-2024</strain>
    </source>
</reference>
<sequence length="309" mass="33178">MFFLLTLAFAAFAERSSSRSISSSSDSSESSEECSSGEGNPGTEPETTTVVDSEENCNATSDSPNDESSPVPSSDSPNEEESSPVPSSDSPNDESSPVPSSDSPNDESPVPSTAAPSSPQYTLPVTEEDKNAAVQCHNKFRSELALGNSFNKTGGNKMPSASNMRKMEWDDNLAKFAAEWANKCSISHSWNGWAGENLAMNGGIFTNKDAFEYACGRWWGELAALGFPKDLILTGENFGGIGHWTQMAWANTDRIGCAMAKNCPNTNWKTYVVCWYYAAGNYFGSPVYEAGEPCSKCSPKCDKAIGLCQ</sequence>
<evidence type="ECO:0000256" key="1">
    <source>
        <dbReference type="SAM" id="MobiDB-lite"/>
    </source>
</evidence>
<dbReference type="Proteomes" id="UP001620626">
    <property type="component" value="Unassembled WGS sequence"/>
</dbReference>
<gene>
    <name evidence="4" type="ORF">niasHT_033970</name>
</gene>
<comment type="caution">
    <text evidence="4">The sequence shown here is derived from an EMBL/GenBank/DDBJ whole genome shotgun (WGS) entry which is preliminary data.</text>
</comment>
<dbReference type="PRINTS" id="PR00837">
    <property type="entry name" value="V5TPXLIKE"/>
</dbReference>
<dbReference type="PRINTS" id="PR00838">
    <property type="entry name" value="V5ALLERGEN"/>
</dbReference>
<proteinExistence type="predicted"/>
<dbReference type="CDD" id="cd05380">
    <property type="entry name" value="CAP_euk"/>
    <property type="match status" value="1"/>
</dbReference>
<dbReference type="InterPro" id="IPR035940">
    <property type="entry name" value="CAP_sf"/>
</dbReference>
<feature type="compositionally biased region" description="Low complexity" evidence="1">
    <location>
        <begin position="61"/>
        <end position="76"/>
    </location>
</feature>
<feature type="region of interest" description="Disordered" evidence="1">
    <location>
        <begin position="14"/>
        <end position="122"/>
    </location>
</feature>
<protein>
    <recommendedName>
        <fullName evidence="3">SCP domain-containing protein</fullName>
    </recommendedName>
</protein>
<dbReference type="EMBL" id="JBICBT010001228">
    <property type="protein sequence ID" value="KAL3077432.1"/>
    <property type="molecule type" value="Genomic_DNA"/>
</dbReference>
<dbReference type="InterPro" id="IPR002413">
    <property type="entry name" value="V5_allergen-like"/>
</dbReference>
<feature type="compositionally biased region" description="Low complexity" evidence="1">
    <location>
        <begin position="83"/>
        <end position="119"/>
    </location>
</feature>
<feature type="compositionally biased region" description="Low complexity" evidence="1">
    <location>
        <begin position="14"/>
        <end position="49"/>
    </location>
</feature>
<dbReference type="PANTHER" id="PTHR10334">
    <property type="entry name" value="CYSTEINE-RICH SECRETORY PROTEIN-RELATED"/>
    <property type="match status" value="1"/>
</dbReference>
<accession>A0ABD2IHF8</accession>
<dbReference type="Gene3D" id="3.40.33.10">
    <property type="entry name" value="CAP"/>
    <property type="match status" value="1"/>
</dbReference>
<evidence type="ECO:0000313" key="5">
    <source>
        <dbReference type="Proteomes" id="UP001620626"/>
    </source>
</evidence>
<dbReference type="SUPFAM" id="SSF55797">
    <property type="entry name" value="PR-1-like"/>
    <property type="match status" value="1"/>
</dbReference>
<dbReference type="Pfam" id="PF00188">
    <property type="entry name" value="CAP"/>
    <property type="match status" value="1"/>
</dbReference>
<evidence type="ECO:0000256" key="2">
    <source>
        <dbReference type="SAM" id="SignalP"/>
    </source>
</evidence>
<evidence type="ECO:0000259" key="3">
    <source>
        <dbReference type="SMART" id="SM00198"/>
    </source>
</evidence>
<keyword evidence="5" id="KW-1185">Reference proteome</keyword>
<dbReference type="SMART" id="SM00198">
    <property type="entry name" value="SCP"/>
    <property type="match status" value="1"/>
</dbReference>
<feature type="chain" id="PRO_5044814522" description="SCP domain-containing protein" evidence="2">
    <location>
        <begin position="19"/>
        <end position="309"/>
    </location>
</feature>
<dbReference type="InterPro" id="IPR001283">
    <property type="entry name" value="CRISP-related"/>
</dbReference>
<evidence type="ECO:0000313" key="4">
    <source>
        <dbReference type="EMBL" id="KAL3077432.1"/>
    </source>
</evidence>
<dbReference type="InterPro" id="IPR018244">
    <property type="entry name" value="Allrgn_V5/Tpx1_CS"/>
</dbReference>
<keyword evidence="2" id="KW-0732">Signal</keyword>
<dbReference type="PROSITE" id="PS01009">
    <property type="entry name" value="CRISP_1"/>
    <property type="match status" value="1"/>
</dbReference>
<organism evidence="4 5">
    <name type="scientific">Heterodera trifolii</name>
    <dbReference type="NCBI Taxonomy" id="157864"/>
    <lineage>
        <taxon>Eukaryota</taxon>
        <taxon>Metazoa</taxon>
        <taxon>Ecdysozoa</taxon>
        <taxon>Nematoda</taxon>
        <taxon>Chromadorea</taxon>
        <taxon>Rhabditida</taxon>
        <taxon>Tylenchina</taxon>
        <taxon>Tylenchomorpha</taxon>
        <taxon>Tylenchoidea</taxon>
        <taxon>Heteroderidae</taxon>
        <taxon>Heteroderinae</taxon>
        <taxon>Heterodera</taxon>
    </lineage>
</organism>